<organism evidence="2 3">
    <name type="scientific">Leucobacter luti</name>
    <dbReference type="NCBI Taxonomy" id="340320"/>
    <lineage>
        <taxon>Bacteria</taxon>
        <taxon>Bacillati</taxon>
        <taxon>Actinomycetota</taxon>
        <taxon>Actinomycetes</taxon>
        <taxon>Micrococcales</taxon>
        <taxon>Microbacteriaceae</taxon>
        <taxon>Leucobacter</taxon>
    </lineage>
</organism>
<comment type="caution">
    <text evidence="2">The sequence shown here is derived from an EMBL/GenBank/DDBJ whole genome shotgun (WGS) entry which is preliminary data.</text>
</comment>
<dbReference type="EMBL" id="SHKI01000003">
    <property type="protein sequence ID" value="RZT66757.1"/>
    <property type="molecule type" value="Genomic_DNA"/>
</dbReference>
<proteinExistence type="predicted"/>
<evidence type="ECO:0000313" key="2">
    <source>
        <dbReference type="EMBL" id="RZT66757.1"/>
    </source>
</evidence>
<reference evidence="2 3" key="1">
    <citation type="journal article" date="2015" name="Stand. Genomic Sci.">
        <title>Genomic Encyclopedia of Bacterial and Archaeal Type Strains, Phase III: the genomes of soil and plant-associated and newly described type strains.</title>
        <authorList>
            <person name="Whitman W.B."/>
            <person name="Woyke T."/>
            <person name="Klenk H.P."/>
            <person name="Zhou Y."/>
            <person name="Lilburn T.G."/>
            <person name="Beck B.J."/>
            <person name="De Vos P."/>
            <person name="Vandamme P."/>
            <person name="Eisen J.A."/>
            <person name="Garrity G."/>
            <person name="Hugenholtz P."/>
            <person name="Kyrpides N.C."/>
        </authorList>
    </citation>
    <scope>NUCLEOTIDE SEQUENCE [LARGE SCALE GENOMIC DNA]</scope>
    <source>
        <strain evidence="2 3">RF6</strain>
    </source>
</reference>
<feature type="transmembrane region" description="Helical" evidence="1">
    <location>
        <begin position="62"/>
        <end position="85"/>
    </location>
</feature>
<gene>
    <name evidence="2" type="ORF">EV139_0884</name>
</gene>
<dbReference type="AlphaFoldDB" id="A0A4Q7U1L2"/>
<keyword evidence="1" id="KW-1133">Transmembrane helix</keyword>
<name>A0A4Q7U1L2_9MICO</name>
<keyword evidence="1" id="KW-0812">Transmembrane</keyword>
<evidence type="ECO:0000256" key="1">
    <source>
        <dbReference type="SAM" id="Phobius"/>
    </source>
</evidence>
<protein>
    <submittedName>
        <fullName evidence="2">Uncharacterized protein</fullName>
    </submittedName>
</protein>
<dbReference type="Proteomes" id="UP000291832">
    <property type="component" value="Unassembled WGS sequence"/>
</dbReference>
<feature type="transmembrane region" description="Helical" evidence="1">
    <location>
        <begin position="6"/>
        <end position="25"/>
    </location>
</feature>
<keyword evidence="1" id="KW-0472">Membrane</keyword>
<accession>A0A4Q7U1L2</accession>
<keyword evidence="3" id="KW-1185">Reference proteome</keyword>
<evidence type="ECO:0000313" key="3">
    <source>
        <dbReference type="Proteomes" id="UP000291832"/>
    </source>
</evidence>
<sequence length="87" mass="9201">MQTISLVAALLGLALSLWGAVWLWFGLDPDNERYKDDGMAYPGTQESQVLPRYIADSRRPTLLVAVGGAVQVAAGVLALISATVAPC</sequence>